<evidence type="ECO:0000256" key="2">
    <source>
        <dbReference type="ARBA" id="ARBA00010145"/>
    </source>
</evidence>
<dbReference type="RefSeq" id="WP_090851059.1">
    <property type="nucleotide sequence ID" value="NZ_FMZM01000002.1"/>
</dbReference>
<comment type="similarity">
    <text evidence="2">Belongs to the auxin efflux carrier (TC 2.A.69) family.</text>
</comment>
<sequence>MTGVFEGFATIAILIGLGILLAHLKVIDDAGRRTLATLALFVASPALLITVLEDTDLGGVFSGNLVAMSAGVLASALPVVLVARWRRRGLGDTVITAMAASYQNAGNLGLPIAAYVLGDASLVAPVLLLQMLLLQPLALTLLDADRAGERISVGKVLKRPFTNPITIATLIGLGLTITGIRLPGVIHDPLELVGGMAVPSMLIAYGVALRLGPLPGRGVPPRVLAAVTALKMVVQPTAAYVVGRFLLDLDTPALLAVTVLSALPAAQNVYVISARYDRATLLARDAVFVSTLASVPVILLITALVA</sequence>
<dbReference type="PANTHER" id="PTHR36838">
    <property type="entry name" value="AUXIN EFFLUX CARRIER FAMILY PROTEIN"/>
    <property type="match status" value="1"/>
</dbReference>
<evidence type="ECO:0000313" key="8">
    <source>
        <dbReference type="EMBL" id="SDC37369.1"/>
    </source>
</evidence>
<organism evidence="8 9">
    <name type="scientific">Nocardioides lianchengensis</name>
    <dbReference type="NCBI Taxonomy" id="1045774"/>
    <lineage>
        <taxon>Bacteria</taxon>
        <taxon>Bacillati</taxon>
        <taxon>Actinomycetota</taxon>
        <taxon>Actinomycetes</taxon>
        <taxon>Propionibacteriales</taxon>
        <taxon>Nocardioidaceae</taxon>
        <taxon>Nocardioides</taxon>
    </lineage>
</organism>
<dbReference type="PANTHER" id="PTHR36838:SF1">
    <property type="entry name" value="SLR1864 PROTEIN"/>
    <property type="match status" value="1"/>
</dbReference>
<comment type="subcellular location">
    <subcellularLocation>
        <location evidence="1">Cell membrane</location>
        <topology evidence="1">Multi-pass membrane protein</topology>
    </subcellularLocation>
</comment>
<evidence type="ECO:0008006" key="10">
    <source>
        <dbReference type="Google" id="ProtNLM"/>
    </source>
</evidence>
<dbReference type="GO" id="GO:0055085">
    <property type="term" value="P:transmembrane transport"/>
    <property type="evidence" value="ECO:0007669"/>
    <property type="project" value="InterPro"/>
</dbReference>
<accession>A0A1G6L1U9</accession>
<dbReference type="Pfam" id="PF03547">
    <property type="entry name" value="Mem_trans"/>
    <property type="match status" value="1"/>
</dbReference>
<reference evidence="8 9" key="1">
    <citation type="submission" date="2016-10" db="EMBL/GenBank/DDBJ databases">
        <authorList>
            <person name="de Groot N.N."/>
        </authorList>
    </citation>
    <scope>NUCLEOTIDE SEQUENCE [LARGE SCALE GENOMIC DNA]</scope>
    <source>
        <strain evidence="8 9">CGMCC 4.6858</strain>
    </source>
</reference>
<keyword evidence="5" id="KW-0812">Transmembrane</keyword>
<keyword evidence="6" id="KW-1133">Transmembrane helix</keyword>
<dbReference type="OrthoDB" id="5405318at2"/>
<evidence type="ECO:0000256" key="3">
    <source>
        <dbReference type="ARBA" id="ARBA00022448"/>
    </source>
</evidence>
<keyword evidence="3" id="KW-0813">Transport</keyword>
<evidence type="ECO:0000313" key="9">
    <source>
        <dbReference type="Proteomes" id="UP000199034"/>
    </source>
</evidence>
<dbReference type="AlphaFoldDB" id="A0A1G6L1U9"/>
<keyword evidence="9" id="KW-1185">Reference proteome</keyword>
<keyword evidence="4" id="KW-1003">Cell membrane</keyword>
<dbReference type="Gene3D" id="1.20.1530.20">
    <property type="match status" value="1"/>
</dbReference>
<evidence type="ECO:0000256" key="6">
    <source>
        <dbReference type="ARBA" id="ARBA00022989"/>
    </source>
</evidence>
<dbReference type="STRING" id="1045774.SAMN05421872_10291"/>
<evidence type="ECO:0000256" key="1">
    <source>
        <dbReference type="ARBA" id="ARBA00004651"/>
    </source>
</evidence>
<name>A0A1G6L1U9_9ACTN</name>
<keyword evidence="7" id="KW-0472">Membrane</keyword>
<dbReference type="EMBL" id="FMZM01000002">
    <property type="protein sequence ID" value="SDC37369.1"/>
    <property type="molecule type" value="Genomic_DNA"/>
</dbReference>
<proteinExistence type="inferred from homology"/>
<evidence type="ECO:0000256" key="5">
    <source>
        <dbReference type="ARBA" id="ARBA00022692"/>
    </source>
</evidence>
<evidence type="ECO:0000256" key="4">
    <source>
        <dbReference type="ARBA" id="ARBA00022475"/>
    </source>
</evidence>
<dbReference type="Proteomes" id="UP000199034">
    <property type="component" value="Unassembled WGS sequence"/>
</dbReference>
<gene>
    <name evidence="8" type="ORF">SAMN05421872_10291</name>
</gene>
<dbReference type="InterPro" id="IPR038770">
    <property type="entry name" value="Na+/solute_symporter_sf"/>
</dbReference>
<dbReference type="InterPro" id="IPR004776">
    <property type="entry name" value="Mem_transp_PIN-like"/>
</dbReference>
<evidence type="ECO:0000256" key="7">
    <source>
        <dbReference type="ARBA" id="ARBA00023136"/>
    </source>
</evidence>
<protein>
    <recommendedName>
        <fullName evidence="10">AEC family transporter</fullName>
    </recommendedName>
</protein>
<dbReference type="GO" id="GO:0005886">
    <property type="term" value="C:plasma membrane"/>
    <property type="evidence" value="ECO:0007669"/>
    <property type="project" value="UniProtKB-SubCell"/>
</dbReference>